<evidence type="ECO:0000313" key="1">
    <source>
        <dbReference type="EMBL" id="KAJ9070709.1"/>
    </source>
</evidence>
<name>A0ACC2T831_9FUNG</name>
<protein>
    <submittedName>
        <fullName evidence="1">Uncharacterized protein</fullName>
    </submittedName>
</protein>
<accession>A0ACC2T831</accession>
<sequence length="146" mass="16393">MQTPPPKTLSTPFVSVSWFNKASTILSRMCSKLLSRPKAPPQTILRSNSLKTSTTNHIDPGISRANTCSRGKPPRENRPASQKDITCDARPGNIRRHMRLTKDFDHMLENGFSKLNPASELTPPEYTIYITLTPEVARDQLPYNSN</sequence>
<comment type="caution">
    <text evidence="1">The sequence shown here is derived from an EMBL/GenBank/DDBJ whole genome shotgun (WGS) entry which is preliminary data.</text>
</comment>
<dbReference type="EMBL" id="QTSX02003563">
    <property type="protein sequence ID" value="KAJ9070709.1"/>
    <property type="molecule type" value="Genomic_DNA"/>
</dbReference>
<evidence type="ECO:0000313" key="2">
    <source>
        <dbReference type="Proteomes" id="UP001165960"/>
    </source>
</evidence>
<proteinExistence type="predicted"/>
<keyword evidence="2" id="KW-1185">Reference proteome</keyword>
<reference evidence="1" key="1">
    <citation type="submission" date="2022-04" db="EMBL/GenBank/DDBJ databases">
        <title>Genome of the entomopathogenic fungus Entomophthora muscae.</title>
        <authorList>
            <person name="Elya C."/>
            <person name="Lovett B.R."/>
            <person name="Lee E."/>
            <person name="Macias A.M."/>
            <person name="Hajek A.E."/>
            <person name="De Bivort B.L."/>
            <person name="Kasson M.T."/>
            <person name="De Fine Licht H.H."/>
            <person name="Stajich J.E."/>
        </authorList>
    </citation>
    <scope>NUCLEOTIDE SEQUENCE</scope>
    <source>
        <strain evidence="1">Berkeley</strain>
    </source>
</reference>
<organism evidence="1 2">
    <name type="scientific">Entomophthora muscae</name>
    <dbReference type="NCBI Taxonomy" id="34485"/>
    <lineage>
        <taxon>Eukaryota</taxon>
        <taxon>Fungi</taxon>
        <taxon>Fungi incertae sedis</taxon>
        <taxon>Zoopagomycota</taxon>
        <taxon>Entomophthoromycotina</taxon>
        <taxon>Entomophthoromycetes</taxon>
        <taxon>Entomophthorales</taxon>
        <taxon>Entomophthoraceae</taxon>
        <taxon>Entomophthora</taxon>
    </lineage>
</organism>
<dbReference type="Proteomes" id="UP001165960">
    <property type="component" value="Unassembled WGS sequence"/>
</dbReference>
<gene>
    <name evidence="1" type="ORF">DSO57_1004940</name>
</gene>